<keyword evidence="3" id="KW-0443">Lipid metabolism</keyword>
<dbReference type="GO" id="GO:0016042">
    <property type="term" value="P:lipid catabolic process"/>
    <property type="evidence" value="ECO:0007669"/>
    <property type="project" value="UniProtKB-KW"/>
</dbReference>
<evidence type="ECO:0000256" key="3">
    <source>
        <dbReference type="ARBA" id="ARBA00023098"/>
    </source>
</evidence>
<name>A0A6J5Z9M3_9ZZZZ</name>
<dbReference type="InterPro" id="IPR051406">
    <property type="entry name" value="PLD_domain"/>
</dbReference>
<evidence type="ECO:0000256" key="4">
    <source>
        <dbReference type="SAM" id="MobiDB-lite"/>
    </source>
</evidence>
<dbReference type="SUPFAM" id="SSF56024">
    <property type="entry name" value="Phospholipase D/nuclease"/>
    <property type="match status" value="1"/>
</dbReference>
<dbReference type="PANTHER" id="PTHR43856">
    <property type="entry name" value="CARDIOLIPIN HYDROLASE"/>
    <property type="match status" value="1"/>
</dbReference>
<organism evidence="6">
    <name type="scientific">freshwater metagenome</name>
    <dbReference type="NCBI Taxonomy" id="449393"/>
    <lineage>
        <taxon>unclassified sequences</taxon>
        <taxon>metagenomes</taxon>
        <taxon>ecological metagenomes</taxon>
    </lineage>
</organism>
<keyword evidence="2" id="KW-0442">Lipid degradation</keyword>
<proteinExistence type="predicted"/>
<accession>A0A6J5Z9M3</accession>
<dbReference type="Gene3D" id="3.30.870.10">
    <property type="entry name" value="Endonuclease Chain A"/>
    <property type="match status" value="2"/>
</dbReference>
<dbReference type="InterPro" id="IPR025202">
    <property type="entry name" value="PLD-like_dom"/>
</dbReference>
<dbReference type="Pfam" id="PF13091">
    <property type="entry name" value="PLDc_2"/>
    <property type="match status" value="1"/>
</dbReference>
<dbReference type="PANTHER" id="PTHR43856:SF1">
    <property type="entry name" value="MITOCHONDRIAL CARDIOLIPIN HYDROLASE"/>
    <property type="match status" value="1"/>
</dbReference>
<feature type="region of interest" description="Disordered" evidence="4">
    <location>
        <begin position="777"/>
        <end position="798"/>
    </location>
</feature>
<sequence>MSLDPLSVGFNTVVDLTNGATFGCVPSVADSGATLSYSVGLVNSTPTAVQANGTNIPATQTSGAEPFGSLAVADPTSFTIKPTALPTPSSASFKIIVFVTAHKGDVDNQAISTFIIKFTSQTFECNPINESMIAVSETSTVVEFDATARTGLGLTGGCTNAASYTVSDPTGLPAISGTTCKTATTLDVAMATVGARKATYTAETGYLTPFTAAVSGCPDNAGFTLEATDNLGHTITLPVTINVTPARVCTSSGVSTGVIFNKPNGSDAEQKAIKNTIINLINCAQPNSMIAMSWFSFTDTDVYQALASAIHDGVNVRVLVNVHVTKSVSTSYSMWNKLSGLLGNDAASNTANATPVTSPLTHPTASWIESCPSGCLTRTLVGAKIPSSEEAEYPALHSKFFMFSKVSNGSGGTINNVIGISSVNPTFAQARLGWNNAQIVVGDATLYGSMATYFSDMASVAAGYADRNTMAATSYRKLTDSSGDTVYYTFPRLGPDSTSDNVSMYLKNKVQCTYKNSKGKKKQTEVLVNMFVFTRDSPAMRLWHMAHDPAGKKWGTKWNGGCKITIVYTDMSQAIRAYNTNTKSIQWVKPKGTPVDWGVADCLSTPTKRPGDLTSLQRRVKTDDAGNPIRNAKGKKTYRNVKVCAKGTLQGRMPTINRGGGYCWLKSKSTSGSKGTIKACASTPLNLTELDPADLRAKLEWTTDSAGKSWYTHQKYILIKGMVEGKVQNAVISGTPNVSSPGLRYNDEILTITKNPIITSAYSSNFSSIMREISNRAAPEKKQNLNKAGFPKRGEGAW</sequence>
<evidence type="ECO:0000259" key="5">
    <source>
        <dbReference type="Pfam" id="PF13091"/>
    </source>
</evidence>
<evidence type="ECO:0000256" key="1">
    <source>
        <dbReference type="ARBA" id="ARBA00022801"/>
    </source>
</evidence>
<reference evidence="6" key="1">
    <citation type="submission" date="2020-05" db="EMBL/GenBank/DDBJ databases">
        <authorList>
            <person name="Chiriac C."/>
            <person name="Salcher M."/>
            <person name="Ghai R."/>
            <person name="Kavagutti S V."/>
        </authorList>
    </citation>
    <scope>NUCLEOTIDE SEQUENCE</scope>
</reference>
<gene>
    <name evidence="6" type="ORF">UFOPK3770_00589</name>
</gene>
<dbReference type="GO" id="GO:0016891">
    <property type="term" value="F:RNA endonuclease activity producing 5'-phosphomonoesters, hydrolytic mechanism"/>
    <property type="evidence" value="ECO:0007669"/>
    <property type="project" value="TreeGrafter"/>
</dbReference>
<dbReference type="EMBL" id="CAESAJ010000048">
    <property type="protein sequence ID" value="CAB4336273.1"/>
    <property type="molecule type" value="Genomic_DNA"/>
</dbReference>
<evidence type="ECO:0000256" key="2">
    <source>
        <dbReference type="ARBA" id="ARBA00022963"/>
    </source>
</evidence>
<keyword evidence="1" id="KW-0378">Hydrolase</keyword>
<evidence type="ECO:0000313" key="6">
    <source>
        <dbReference type="EMBL" id="CAB4336273.1"/>
    </source>
</evidence>
<dbReference type="AlphaFoldDB" id="A0A6J5Z9M3"/>
<protein>
    <submittedName>
        <fullName evidence="6">Unannotated protein</fullName>
    </submittedName>
</protein>
<feature type="domain" description="Phospholipase D-like" evidence="5">
    <location>
        <begin position="277"/>
        <end position="456"/>
    </location>
</feature>